<keyword evidence="1" id="KW-0472">Membrane</keyword>
<proteinExistence type="predicted"/>
<reference evidence="2 3" key="1">
    <citation type="submission" date="2021-08" db="EMBL/GenBank/DDBJ databases">
        <title>In vitro characterization and in vivo efficacy assessment in Galleria mellonella larvae of newly isolated bacteriophages against Escherichia coli K1.</title>
        <authorList>
            <person name="Antoine C."/>
            <person name="Laforet F."/>
            <person name="Blasdel-Reuter B."/>
            <person name="Fall A."/>
            <person name="Duprez J.-N."/>
            <person name="Mainil J."/>
            <person name="Delcenserie V."/>
            <person name="Thiry D."/>
        </authorList>
    </citation>
    <scope>NUCLEOTIDE SEQUENCE [LARGE SCALE GENOMIC DNA]</scope>
</reference>
<protein>
    <submittedName>
        <fullName evidence="2">Uncharacterized protein</fullName>
    </submittedName>
</protein>
<keyword evidence="1" id="KW-1133">Transmembrane helix</keyword>
<organism evidence="2 3">
    <name type="scientific">Escherichia phage ULINTec6</name>
    <dbReference type="NCBI Taxonomy" id="2876730"/>
    <lineage>
        <taxon>Viruses</taxon>
        <taxon>Duplodnaviria</taxon>
        <taxon>Heunggongvirae</taxon>
        <taxon>Uroviricota</taxon>
        <taxon>Caudoviricetes</taxon>
        <taxon>Autographivirales</taxon>
        <taxon>Autosignataviridae</taxon>
        <taxon>Molineuxvirinae</taxon>
        <taxon>Vectrevirus</taxon>
        <taxon>Vectrevirus ULINTec6</taxon>
    </lineage>
</organism>
<dbReference type="Proteomes" id="UP000827956">
    <property type="component" value="Segment"/>
</dbReference>
<accession>A0AAE9C0M9</accession>
<evidence type="ECO:0000313" key="3">
    <source>
        <dbReference type="Proteomes" id="UP000827956"/>
    </source>
</evidence>
<evidence type="ECO:0000256" key="1">
    <source>
        <dbReference type="SAM" id="Phobius"/>
    </source>
</evidence>
<feature type="transmembrane region" description="Helical" evidence="1">
    <location>
        <begin position="30"/>
        <end position="46"/>
    </location>
</feature>
<name>A0AAE9C0M9_9CAUD</name>
<keyword evidence="1" id="KW-0812">Transmembrane</keyword>
<keyword evidence="3" id="KW-1185">Reference proteome</keyword>
<dbReference type="EMBL" id="MZ997840">
    <property type="protein sequence ID" value="UCR91823.1"/>
    <property type="molecule type" value="Genomic_DNA"/>
</dbReference>
<evidence type="ECO:0000313" key="2">
    <source>
        <dbReference type="EMBL" id="UCR91823.1"/>
    </source>
</evidence>
<sequence length="47" mass="5333">MEIIKPVLNIGIEILFMLVIADYAARVKLIVASGFMMSMFFIVTRLI</sequence>
<feature type="transmembrane region" description="Helical" evidence="1">
    <location>
        <begin position="7"/>
        <end position="24"/>
    </location>
</feature>